<protein>
    <submittedName>
        <fullName evidence="6">Myosin-XVIIIa</fullName>
    </submittedName>
</protein>
<feature type="compositionally biased region" description="Polar residues" evidence="4">
    <location>
        <begin position="330"/>
        <end position="343"/>
    </location>
</feature>
<dbReference type="InParanoid" id="E1ZXJ1"/>
<dbReference type="OMA" id="RFHQNTV"/>
<feature type="region of interest" description="Disordered" evidence="4">
    <location>
        <begin position="142"/>
        <end position="218"/>
    </location>
</feature>
<gene>
    <name evidence="6" type="ORF">EAG_04460</name>
</gene>
<dbReference type="GO" id="GO:0072659">
    <property type="term" value="P:protein localization to plasma membrane"/>
    <property type="evidence" value="ECO:0007669"/>
    <property type="project" value="TreeGrafter"/>
</dbReference>
<sequence length="533" mass="59011">MFNFMKKAAEKDDKEKRKREKKERKDVKKRDRSSMSAEELLRLDETQYCHWLDVVARDKKYRSRSTHLLHEVKIAKLFCDMENASSRSHRSTKNKKGLLRNIVRRSLKIPGRRKEKEKLPSGITADYSASFFAHLDRDLLDSSQNADSGPGSAISAGTSSWTSVRTPDGLMQSDSSEASLTSLTTTTTTSSTTTSHAGGKNLPPLPPKPPKRGILKGPRLSVNSGVVSVLSEENALPNGTETSYQEASNLLVRNTLQNEVIAYQNVPTHLNSVLNKDEVCSEEETICQTTWRVVTTPQQTVQQHYQQQQQQQHHQIDAKLLQVVTSASPSADSLTDTTNSSFATPPFSLSPVGESQGFSRWRSSVSFEEQGIELQLPELVPLELPEPRELTIQRQPPPRNDFGFSLRRAVIVERAANGVTQMRPVIFAEPGALVQHNNDTGLLPGDRLIEVNGINVDDKSREEIIDLIKSSASSVTVKVQPVGELSELSRRGGCDGRQVELAPANIRGGTLRRSGSLRFHQNTVSLSSQLAST</sequence>
<evidence type="ECO:0000256" key="1">
    <source>
        <dbReference type="ARBA" id="ARBA00004236"/>
    </source>
</evidence>
<feature type="compositionally biased region" description="Low complexity" evidence="4">
    <location>
        <begin position="179"/>
        <end position="202"/>
    </location>
</feature>
<evidence type="ECO:0000313" key="7">
    <source>
        <dbReference type="Proteomes" id="UP000000311"/>
    </source>
</evidence>
<keyword evidence="3" id="KW-0677">Repeat</keyword>
<feature type="region of interest" description="Disordered" evidence="4">
    <location>
        <begin position="1"/>
        <end position="36"/>
    </location>
</feature>
<dbReference type="InterPro" id="IPR036034">
    <property type="entry name" value="PDZ_sf"/>
</dbReference>
<dbReference type="PANTHER" id="PTHR14191:SF4">
    <property type="entry name" value="NA(+)_H(+) EXCHANGE REGULATORY COFACTOR NHE-RF2"/>
    <property type="match status" value="1"/>
</dbReference>
<proteinExistence type="predicted"/>
<reference evidence="6 7" key="1">
    <citation type="journal article" date="2010" name="Science">
        <title>Genomic comparison of the ants Camponotus floridanus and Harpegnathos saltator.</title>
        <authorList>
            <person name="Bonasio R."/>
            <person name="Zhang G."/>
            <person name="Ye C."/>
            <person name="Mutti N.S."/>
            <person name="Fang X."/>
            <person name="Qin N."/>
            <person name="Donahue G."/>
            <person name="Yang P."/>
            <person name="Li Q."/>
            <person name="Li C."/>
            <person name="Zhang P."/>
            <person name="Huang Z."/>
            <person name="Berger S.L."/>
            <person name="Reinberg D."/>
            <person name="Wang J."/>
            <person name="Liebig J."/>
        </authorList>
    </citation>
    <scope>NUCLEOTIDE SEQUENCE [LARGE SCALE GENOMIC DNA]</scope>
    <source>
        <strain evidence="7">C129</strain>
    </source>
</reference>
<evidence type="ECO:0000256" key="3">
    <source>
        <dbReference type="ARBA" id="ARBA00022737"/>
    </source>
</evidence>
<dbReference type="FunFam" id="2.30.42.10:FF:000059">
    <property type="entry name" value="unconventional myosin-XVIIIa isoform X1"/>
    <property type="match status" value="1"/>
</dbReference>
<dbReference type="SMART" id="SM00228">
    <property type="entry name" value="PDZ"/>
    <property type="match status" value="1"/>
</dbReference>
<dbReference type="EMBL" id="GL435066">
    <property type="protein sequence ID" value="EFN74074.1"/>
    <property type="molecule type" value="Genomic_DNA"/>
</dbReference>
<evidence type="ECO:0000256" key="4">
    <source>
        <dbReference type="SAM" id="MobiDB-lite"/>
    </source>
</evidence>
<comment type="subcellular location">
    <subcellularLocation>
        <location evidence="1">Cell membrane</location>
    </subcellularLocation>
</comment>
<dbReference type="GO" id="GO:0005102">
    <property type="term" value="F:signaling receptor binding"/>
    <property type="evidence" value="ECO:0007669"/>
    <property type="project" value="TreeGrafter"/>
</dbReference>
<evidence type="ECO:0000313" key="6">
    <source>
        <dbReference type="EMBL" id="EFN74074.1"/>
    </source>
</evidence>
<dbReference type="AlphaFoldDB" id="E1ZXJ1"/>
<dbReference type="Pfam" id="PF17820">
    <property type="entry name" value="PDZ_6"/>
    <property type="match status" value="1"/>
</dbReference>
<feature type="domain" description="PDZ" evidence="5">
    <location>
        <begin position="389"/>
        <end position="483"/>
    </location>
</feature>
<feature type="compositionally biased region" description="Polar residues" evidence="4">
    <location>
        <begin position="155"/>
        <end position="165"/>
    </location>
</feature>
<feature type="compositionally biased region" description="Basic and acidic residues" evidence="4">
    <location>
        <begin position="23"/>
        <end position="36"/>
    </location>
</feature>
<evidence type="ECO:0000259" key="5">
    <source>
        <dbReference type="PROSITE" id="PS50106"/>
    </source>
</evidence>
<keyword evidence="2" id="KW-1003">Cell membrane</keyword>
<organism evidence="7">
    <name type="scientific">Camponotus floridanus</name>
    <name type="common">Florida carpenter ant</name>
    <dbReference type="NCBI Taxonomy" id="104421"/>
    <lineage>
        <taxon>Eukaryota</taxon>
        <taxon>Metazoa</taxon>
        <taxon>Ecdysozoa</taxon>
        <taxon>Arthropoda</taxon>
        <taxon>Hexapoda</taxon>
        <taxon>Insecta</taxon>
        <taxon>Pterygota</taxon>
        <taxon>Neoptera</taxon>
        <taxon>Endopterygota</taxon>
        <taxon>Hymenoptera</taxon>
        <taxon>Apocrita</taxon>
        <taxon>Aculeata</taxon>
        <taxon>Formicoidea</taxon>
        <taxon>Formicidae</taxon>
        <taxon>Formicinae</taxon>
        <taxon>Camponotus</taxon>
    </lineage>
</organism>
<name>E1ZXJ1_CAMFO</name>
<dbReference type="GO" id="GO:0016324">
    <property type="term" value="C:apical plasma membrane"/>
    <property type="evidence" value="ECO:0007669"/>
    <property type="project" value="TreeGrafter"/>
</dbReference>
<dbReference type="PROSITE" id="PS50106">
    <property type="entry name" value="PDZ"/>
    <property type="match status" value="1"/>
</dbReference>
<dbReference type="PANTHER" id="PTHR14191">
    <property type="entry name" value="PDZ DOMAIN CONTAINING PROTEIN"/>
    <property type="match status" value="1"/>
</dbReference>
<dbReference type="Gene3D" id="2.30.42.10">
    <property type="match status" value="1"/>
</dbReference>
<evidence type="ECO:0000256" key="2">
    <source>
        <dbReference type="ARBA" id="ARBA00022475"/>
    </source>
</evidence>
<dbReference type="CDD" id="cd06747">
    <property type="entry name" value="PDZ_MYO18-like"/>
    <property type="match status" value="1"/>
</dbReference>
<accession>E1ZXJ1</accession>
<dbReference type="InterPro" id="IPR051067">
    <property type="entry name" value="NHER"/>
</dbReference>
<keyword evidence="2" id="KW-0472">Membrane</keyword>
<keyword evidence="7" id="KW-1185">Reference proteome</keyword>
<dbReference type="InterPro" id="IPR001478">
    <property type="entry name" value="PDZ"/>
</dbReference>
<feature type="region of interest" description="Disordered" evidence="4">
    <location>
        <begin position="330"/>
        <end position="354"/>
    </location>
</feature>
<dbReference type="InterPro" id="IPR041489">
    <property type="entry name" value="PDZ_6"/>
</dbReference>
<dbReference type="OrthoDB" id="2914378at2759"/>
<dbReference type="GO" id="GO:0043495">
    <property type="term" value="F:protein-membrane adaptor activity"/>
    <property type="evidence" value="ECO:0007669"/>
    <property type="project" value="TreeGrafter"/>
</dbReference>
<dbReference type="Proteomes" id="UP000000311">
    <property type="component" value="Unassembled WGS sequence"/>
</dbReference>
<dbReference type="SUPFAM" id="SSF50156">
    <property type="entry name" value="PDZ domain-like"/>
    <property type="match status" value="1"/>
</dbReference>
<dbReference type="STRING" id="104421.E1ZXJ1"/>